<feature type="repeat" description="ANK" evidence="3">
    <location>
        <begin position="1462"/>
        <end position="1494"/>
    </location>
</feature>
<dbReference type="InterPro" id="IPR002110">
    <property type="entry name" value="Ankyrin_rpt"/>
</dbReference>
<dbReference type="PROSITE" id="PS50297">
    <property type="entry name" value="ANK_REP_REGION"/>
    <property type="match status" value="3"/>
</dbReference>
<dbReference type="SUPFAM" id="SSF48403">
    <property type="entry name" value="Ankyrin repeat"/>
    <property type="match status" value="2"/>
</dbReference>
<feature type="region of interest" description="Disordered" evidence="5">
    <location>
        <begin position="1701"/>
        <end position="1724"/>
    </location>
</feature>
<dbReference type="Gene3D" id="1.25.40.20">
    <property type="entry name" value="Ankyrin repeat-containing domain"/>
    <property type="match status" value="3"/>
</dbReference>
<dbReference type="InterPro" id="IPR036770">
    <property type="entry name" value="Ankyrin_rpt-contain_sf"/>
</dbReference>
<feature type="repeat" description="ANK" evidence="3">
    <location>
        <begin position="569"/>
        <end position="601"/>
    </location>
</feature>
<dbReference type="PROSITE" id="PS50088">
    <property type="entry name" value="ANK_REPEAT"/>
    <property type="match status" value="3"/>
</dbReference>
<feature type="compositionally biased region" description="Low complexity" evidence="5">
    <location>
        <begin position="1706"/>
        <end position="1715"/>
    </location>
</feature>
<dbReference type="PRINTS" id="PR01415">
    <property type="entry name" value="ANKYRIN"/>
</dbReference>
<evidence type="ECO:0000256" key="1">
    <source>
        <dbReference type="ARBA" id="ARBA00022737"/>
    </source>
</evidence>
<evidence type="ECO:0000256" key="3">
    <source>
        <dbReference type="PROSITE-ProRule" id="PRU00023"/>
    </source>
</evidence>
<keyword evidence="1" id="KW-0677">Repeat</keyword>
<evidence type="ECO:0000256" key="2">
    <source>
        <dbReference type="ARBA" id="ARBA00023043"/>
    </source>
</evidence>
<dbReference type="PANTHER" id="PTHR24198:SF165">
    <property type="entry name" value="ANKYRIN REPEAT-CONTAINING PROTEIN-RELATED"/>
    <property type="match status" value="1"/>
</dbReference>
<dbReference type="Pfam" id="PF12796">
    <property type="entry name" value="Ank_2"/>
    <property type="match status" value="2"/>
</dbReference>
<dbReference type="OrthoDB" id="539213at2759"/>
<dbReference type="EMBL" id="KZ805308">
    <property type="protein sequence ID" value="PVI06470.1"/>
    <property type="molecule type" value="Genomic_DNA"/>
</dbReference>
<feature type="region of interest" description="Disordered" evidence="5">
    <location>
        <begin position="594"/>
        <end position="628"/>
    </location>
</feature>
<evidence type="ECO:0000256" key="4">
    <source>
        <dbReference type="SAM" id="Coils"/>
    </source>
</evidence>
<keyword evidence="7" id="KW-1185">Reference proteome</keyword>
<feature type="region of interest" description="Disordered" evidence="5">
    <location>
        <begin position="1738"/>
        <end position="1785"/>
    </location>
</feature>
<feature type="region of interest" description="Disordered" evidence="5">
    <location>
        <begin position="1156"/>
        <end position="1175"/>
    </location>
</feature>
<name>A0A2V1EAT8_9PLEO</name>
<proteinExistence type="predicted"/>
<evidence type="ECO:0000313" key="6">
    <source>
        <dbReference type="EMBL" id="PVI06470.1"/>
    </source>
</evidence>
<organism evidence="6 7">
    <name type="scientific">Periconia macrospinosa</name>
    <dbReference type="NCBI Taxonomy" id="97972"/>
    <lineage>
        <taxon>Eukaryota</taxon>
        <taxon>Fungi</taxon>
        <taxon>Dikarya</taxon>
        <taxon>Ascomycota</taxon>
        <taxon>Pezizomycotina</taxon>
        <taxon>Dothideomycetes</taxon>
        <taxon>Pleosporomycetidae</taxon>
        <taxon>Pleosporales</taxon>
        <taxon>Massarineae</taxon>
        <taxon>Periconiaceae</taxon>
        <taxon>Periconia</taxon>
    </lineage>
</organism>
<dbReference type="SMART" id="SM00248">
    <property type="entry name" value="ANK"/>
    <property type="match status" value="10"/>
</dbReference>
<feature type="region of interest" description="Disordered" evidence="5">
    <location>
        <begin position="657"/>
        <end position="686"/>
    </location>
</feature>
<dbReference type="STRING" id="97972.A0A2V1EAT8"/>
<dbReference type="PANTHER" id="PTHR24198">
    <property type="entry name" value="ANKYRIN REPEAT AND PROTEIN KINASE DOMAIN-CONTAINING PROTEIN"/>
    <property type="match status" value="1"/>
</dbReference>
<accession>A0A2V1EAT8</accession>
<evidence type="ECO:0000256" key="5">
    <source>
        <dbReference type="SAM" id="MobiDB-lite"/>
    </source>
</evidence>
<evidence type="ECO:0000313" key="7">
    <source>
        <dbReference type="Proteomes" id="UP000244855"/>
    </source>
</evidence>
<dbReference type="Pfam" id="PF00023">
    <property type="entry name" value="Ank"/>
    <property type="match status" value="1"/>
</dbReference>
<feature type="repeat" description="ANK" evidence="3">
    <location>
        <begin position="536"/>
        <end position="568"/>
    </location>
</feature>
<gene>
    <name evidence="6" type="ORF">DM02DRAFT_667365</name>
</gene>
<keyword evidence="4" id="KW-0175">Coiled coil</keyword>
<reference evidence="6 7" key="1">
    <citation type="journal article" date="2018" name="Sci. Rep.">
        <title>Comparative genomics provides insights into the lifestyle and reveals functional heterogeneity of dark septate endophytic fungi.</title>
        <authorList>
            <person name="Knapp D.G."/>
            <person name="Nemeth J.B."/>
            <person name="Barry K."/>
            <person name="Hainaut M."/>
            <person name="Henrissat B."/>
            <person name="Johnson J."/>
            <person name="Kuo A."/>
            <person name="Lim J.H.P."/>
            <person name="Lipzen A."/>
            <person name="Nolan M."/>
            <person name="Ohm R.A."/>
            <person name="Tamas L."/>
            <person name="Grigoriev I.V."/>
            <person name="Spatafora J.W."/>
            <person name="Nagy L.G."/>
            <person name="Kovacs G.M."/>
        </authorList>
    </citation>
    <scope>NUCLEOTIDE SEQUENCE [LARGE SCALE GENOMIC DNA]</scope>
    <source>
        <strain evidence="6 7">DSE2036</strain>
    </source>
</reference>
<keyword evidence="2 3" id="KW-0040">ANK repeat</keyword>
<feature type="compositionally biased region" description="Basic and acidic residues" evidence="5">
    <location>
        <begin position="1156"/>
        <end position="1165"/>
    </location>
</feature>
<feature type="coiled-coil region" evidence="4">
    <location>
        <begin position="994"/>
        <end position="1031"/>
    </location>
</feature>
<protein>
    <submittedName>
        <fullName evidence="6">Ankyrin</fullName>
    </submittedName>
</protein>
<dbReference type="Proteomes" id="UP000244855">
    <property type="component" value="Unassembled WGS sequence"/>
</dbReference>
<sequence>MASSRVLPNVPVKHAEFISYVQSQPRKLLSELLEPYKQYDATLREVFAQEPDHPALTDGHLNIVPVFNGLEKQLKIRARDPASQSQEENDRYVMPLFDADRRPDGSPAIVESLDEFKNNFAIFCEQSLVDLDWSNVVAAGSSVVTSLLPVPEKYKNSKKALRQYYHELLAPASDVDLFLYGLSEEDAINKIIEIEQRVKDSILTEVTTIRTKNAITIVSHYPTRHIQIVLRMYKSISEILTGFDVDCSCAAYDGQQVYAAPRALAAYMTQANTVDLTRRSPSYENRLSKYSRRGFEVYWPLLDRSRIDPTIFERNFGRTVGLARLLVLERLPSTKERDAYTDDRRRERGRPAINRHRQYRLRDNIKAAHEDEVAEWVEQEDVSDYHTFTIPYGPRYSAKKIEKLLYTQDILLNAEWNKKNKDREVDLHRHPAFFGYAEDIIHDCCGFCPKPKTPEEVKVAEEEAKVYVSGKVSLIKDDPGRQAIGSFNPITDNDWTEMAYVGNTARLCQAIVDQDLEHVQDWLSQDGSDPNCRDYTGRTPLHLAVMCSSPEIVRELIDHNARLVARLADGRTALHLAAARGDVEIVRLIMQRSERNEADEAEKEDARKRLRKASGEDTGGKNGLSSVNEMDDISMIGKEELSEDPEDHDVDMIGDDTHSRTTGSFVKVESGQQKGGGNVSGEDENEPDVYDVNVLAWDLQCSPLHLAILHGNVDVVKELVQNFGADVLLPIKLLNENDKSPRGAILTLVLPLNLPLDKAKLMTKTLLELGASSAQADTHQTTALHYISCYQPELLDVLFEMDHPAAKRAISQVSTLPSVYRSSAQSPLMSAITKKNTLAARKLLGKGANPVIEYKDWIEALGIYSPRRYDSTERNQKQFHEEIEQPIVLAIENELTEIASELLEMGSDPNTLTKGTWRNVNYQYAYDNSYALLDVVRSKIKNLRGSLKIEVPEKPKLSVKENVNYLEGFEENTYAYFVATKQLRDAERKDSDCMKRYELLLKDYEAKQKEVKQREEAIQDSIHKYEELEKLLLSKGAKTFQELYPKLYKKRKNYGRPTKWGLPAFAVDLNFSVHDLGEETKKAYPKLFQAVWDNDVETVKSLTLSSWGNGNKPLIVTVKDSIGCSTFFIAVMRGHYDLARVLVEISYAQYEPKEKDKPKNYRIADQEDDDDDGSDIGICETTVDDRFTIENIGEVSMETKTITSPLSFMDSHFPASHYMKLFSPHGDHVTYGTDGKKAEIESSLSLELLAITINDMALFSFLLDLKTKWANVINKDLGEPSQPASFLYGHFFLAVKWGRVEILEEMIRQGGAGMELASLVKNSGTQYREKTKSYQGLTVRGKKRSDWVDAARGKGVEHISNISPPLLKAALIGSLRSVEWFLSDIPYRRYLDFAEANKNQKFIAHLNKSGGGFEKVLQKWFYARRELALHCAVKMQWGEESTKIVKYLLEIMPESLNVKSANGQTPLALAFAHRRLDAAKLLINAGADQTTRDNEGCNILHHLLHTGSNEEDNPDHWQPFLDLIDKRLVSSLLTERCSRNPGSLTPLNKWLHFSGYKQTNQFRALLAYAAPTNNGHLELFDSTGDTPLHYLVRERKASYLKIALEHRPDLLFRENSVGRTPYEMAEDNYISSFVREPLDVGSLRQSDQRQFVSYRSFANHRSRTSHRARDWELGEQYLSQNGAPAEEVWRICKEKMDSLLADDEQQQQQQQHQQQPMSRHKRKLVSLNEANEVAKRLAAKKRYMKTDAGEDGDGGAKDDDGSDAGAAQESESVLGDEISHPSHWK</sequence>
<feature type="compositionally biased region" description="Basic and acidic residues" evidence="5">
    <location>
        <begin position="1744"/>
        <end position="1759"/>
    </location>
</feature>